<evidence type="ECO:0000256" key="4">
    <source>
        <dbReference type="ARBA" id="ARBA00023163"/>
    </source>
</evidence>
<dbReference type="GO" id="GO:0003700">
    <property type="term" value="F:DNA-binding transcription factor activity"/>
    <property type="evidence" value="ECO:0007669"/>
    <property type="project" value="InterPro"/>
</dbReference>
<protein>
    <submittedName>
        <fullName evidence="6">LysR substrate-binding domain-containing protein</fullName>
    </submittedName>
</protein>
<dbReference type="SUPFAM" id="SSF53850">
    <property type="entry name" value="Periplasmic binding protein-like II"/>
    <property type="match status" value="1"/>
</dbReference>
<dbReference type="Gene3D" id="1.10.10.10">
    <property type="entry name" value="Winged helix-like DNA-binding domain superfamily/Winged helix DNA-binding domain"/>
    <property type="match status" value="1"/>
</dbReference>
<dbReference type="InterPro" id="IPR000847">
    <property type="entry name" value="LysR_HTH_N"/>
</dbReference>
<proteinExistence type="inferred from homology"/>
<evidence type="ECO:0000256" key="1">
    <source>
        <dbReference type="ARBA" id="ARBA00009437"/>
    </source>
</evidence>
<dbReference type="AlphaFoldDB" id="A0AB38XNT2"/>
<dbReference type="EMBL" id="CP116394">
    <property type="protein sequence ID" value="WCE45940.1"/>
    <property type="molecule type" value="Genomic_DNA"/>
</dbReference>
<accession>A0AB38XNT2</accession>
<dbReference type="InterPro" id="IPR005119">
    <property type="entry name" value="LysR_subst-bd"/>
</dbReference>
<dbReference type="PROSITE" id="PS50931">
    <property type="entry name" value="HTH_LYSR"/>
    <property type="match status" value="1"/>
</dbReference>
<dbReference type="GO" id="GO:0000976">
    <property type="term" value="F:transcription cis-regulatory region binding"/>
    <property type="evidence" value="ECO:0007669"/>
    <property type="project" value="TreeGrafter"/>
</dbReference>
<evidence type="ECO:0000256" key="3">
    <source>
        <dbReference type="ARBA" id="ARBA00023125"/>
    </source>
</evidence>
<evidence type="ECO:0000313" key="6">
    <source>
        <dbReference type="EMBL" id="WCE45940.1"/>
    </source>
</evidence>
<gene>
    <name evidence="6" type="ORF">PIG85_09900</name>
</gene>
<comment type="similarity">
    <text evidence="1">Belongs to the LysR transcriptional regulatory family.</text>
</comment>
<dbReference type="Pfam" id="PF03466">
    <property type="entry name" value="LysR_substrate"/>
    <property type="match status" value="1"/>
</dbReference>
<evidence type="ECO:0000256" key="2">
    <source>
        <dbReference type="ARBA" id="ARBA00023015"/>
    </source>
</evidence>
<keyword evidence="4" id="KW-0804">Transcription</keyword>
<organism evidence="6 7">
    <name type="scientific">Winkia neuii subsp. anitrata</name>
    <dbReference type="NCBI Taxonomy" id="29318"/>
    <lineage>
        <taxon>Bacteria</taxon>
        <taxon>Bacillati</taxon>
        <taxon>Actinomycetota</taxon>
        <taxon>Actinomycetes</taxon>
        <taxon>Actinomycetales</taxon>
        <taxon>Actinomycetaceae</taxon>
        <taxon>Winkia</taxon>
    </lineage>
</organism>
<keyword evidence="3" id="KW-0238">DNA-binding</keyword>
<keyword evidence="2" id="KW-0805">Transcription regulation</keyword>
<dbReference type="SUPFAM" id="SSF46785">
    <property type="entry name" value="Winged helix' DNA-binding domain"/>
    <property type="match status" value="1"/>
</dbReference>
<feature type="domain" description="HTH lysR-type" evidence="5">
    <location>
        <begin position="4"/>
        <end position="61"/>
    </location>
</feature>
<dbReference type="Gene3D" id="3.40.190.290">
    <property type="match status" value="1"/>
</dbReference>
<evidence type="ECO:0000259" key="5">
    <source>
        <dbReference type="PROSITE" id="PS50931"/>
    </source>
</evidence>
<dbReference type="RefSeq" id="WP_040315410.1">
    <property type="nucleotide sequence ID" value="NZ_CP116394.1"/>
</dbReference>
<dbReference type="KEGG" id="wne:PIG85_09900"/>
<evidence type="ECO:0000313" key="7">
    <source>
        <dbReference type="Proteomes" id="UP001211044"/>
    </source>
</evidence>
<reference evidence="6" key="1">
    <citation type="submission" date="2023-01" db="EMBL/GenBank/DDBJ databases">
        <title>Comparative Genomic Analysis of the Clinically-Derived Winkia Strain NY0527 Provides Evidence into the Taxonomic Reassignment of Winkia neuii and Characterizes Their Virulence Traits.</title>
        <authorList>
            <person name="Cai X."/>
            <person name="Peng Y."/>
            <person name="Li M."/>
            <person name="Qiu Y."/>
            <person name="Wang Y."/>
            <person name="Xu L."/>
            <person name="Hou Q."/>
        </authorList>
    </citation>
    <scope>NUCLEOTIDE SEQUENCE</scope>
    <source>
        <strain evidence="6">NY0527</strain>
    </source>
</reference>
<dbReference type="Pfam" id="PF00126">
    <property type="entry name" value="HTH_1"/>
    <property type="match status" value="1"/>
</dbReference>
<dbReference type="InterPro" id="IPR036388">
    <property type="entry name" value="WH-like_DNA-bd_sf"/>
</dbReference>
<name>A0AB38XNT2_9ACTO</name>
<dbReference type="PRINTS" id="PR00039">
    <property type="entry name" value="HTHLYSR"/>
</dbReference>
<sequence length="302" mass="31624">MPMPNLQLLDLLVRVEQLGSLSKAATSLQLAQPNASRALARLERQIGRPLLVRSSSGSKLTSTGTLVAGWARPLLAAAGEFEAAMASLDHAVHNKLGVLASQTIAESYAPAWLARFQAAYPQVSVHMEVANSTTIMDRILAGDTRLGLIESATVRPGLHTQLIGHDQLILICPAAHPWAHRRSPVSLKQLAGTPLVVREQGSGTRQVLELALADFPITAPAMVASSNAAVIGSVTAGAGPSVISKRSAAPALAQGTIVEVAVAHAHRLRRPLRAIWASGNAPVGPAAHFVQASRPSLPPPQQ</sequence>
<dbReference type="InterPro" id="IPR036390">
    <property type="entry name" value="WH_DNA-bd_sf"/>
</dbReference>
<dbReference type="PANTHER" id="PTHR30126:SF39">
    <property type="entry name" value="HTH-TYPE TRANSCRIPTIONAL REGULATOR CYSL"/>
    <property type="match status" value="1"/>
</dbReference>
<dbReference type="Proteomes" id="UP001211044">
    <property type="component" value="Chromosome"/>
</dbReference>
<dbReference type="PANTHER" id="PTHR30126">
    <property type="entry name" value="HTH-TYPE TRANSCRIPTIONAL REGULATOR"/>
    <property type="match status" value="1"/>
</dbReference>